<proteinExistence type="predicted"/>
<reference evidence="1 2" key="1">
    <citation type="journal article" date="2021" name="Sci. Rep.">
        <title>Chromosome anchoring in Senegalese sole (Solea senegalensis) reveals sex-associated markers and genome rearrangements in flatfish.</title>
        <authorList>
            <person name="Guerrero-Cozar I."/>
            <person name="Gomez-Garrido J."/>
            <person name="Berbel C."/>
            <person name="Martinez-Blanch J.F."/>
            <person name="Alioto T."/>
            <person name="Claros M.G."/>
            <person name="Gagnaire P.A."/>
            <person name="Manchado M."/>
        </authorList>
    </citation>
    <scope>NUCLEOTIDE SEQUENCE [LARGE SCALE GENOMIC DNA]</scope>
    <source>
        <strain evidence="1">Sse05_10M</strain>
    </source>
</reference>
<name>A0AAV6Q115_SOLSE</name>
<dbReference type="EMBL" id="JAGKHQ010000019">
    <property type="protein sequence ID" value="KAG7481963.1"/>
    <property type="molecule type" value="Genomic_DNA"/>
</dbReference>
<organism evidence="1 2">
    <name type="scientific">Solea senegalensis</name>
    <name type="common">Senegalese sole</name>
    <dbReference type="NCBI Taxonomy" id="28829"/>
    <lineage>
        <taxon>Eukaryota</taxon>
        <taxon>Metazoa</taxon>
        <taxon>Chordata</taxon>
        <taxon>Craniata</taxon>
        <taxon>Vertebrata</taxon>
        <taxon>Euteleostomi</taxon>
        <taxon>Actinopterygii</taxon>
        <taxon>Neopterygii</taxon>
        <taxon>Teleostei</taxon>
        <taxon>Neoteleostei</taxon>
        <taxon>Acanthomorphata</taxon>
        <taxon>Carangaria</taxon>
        <taxon>Pleuronectiformes</taxon>
        <taxon>Pleuronectoidei</taxon>
        <taxon>Soleidae</taxon>
        <taxon>Solea</taxon>
    </lineage>
</organism>
<accession>A0AAV6Q115</accession>
<comment type="caution">
    <text evidence="1">The sequence shown here is derived from an EMBL/GenBank/DDBJ whole genome shotgun (WGS) entry which is preliminary data.</text>
</comment>
<evidence type="ECO:0000313" key="1">
    <source>
        <dbReference type="EMBL" id="KAG7481963.1"/>
    </source>
</evidence>
<keyword evidence="2" id="KW-1185">Reference proteome</keyword>
<evidence type="ECO:0000313" key="2">
    <source>
        <dbReference type="Proteomes" id="UP000693946"/>
    </source>
</evidence>
<dbReference type="Proteomes" id="UP000693946">
    <property type="component" value="Linkage Group LG7"/>
</dbReference>
<sequence length="98" mass="11205">MRTREHQGLGKHRFEKQRQISGCRCPESLTTGVKHHSQGSVCITGLPCSRWQTADNEWMRQMSQIKKREGLKVFISHCLAVRRATSDLHASVGEEKKC</sequence>
<protein>
    <submittedName>
        <fullName evidence="1">Uncharacterized protein</fullName>
    </submittedName>
</protein>
<gene>
    <name evidence="1" type="ORF">JOB18_009324</name>
</gene>
<dbReference type="AlphaFoldDB" id="A0AAV6Q115"/>